<feature type="domain" description="ACT" evidence="2">
    <location>
        <begin position="35"/>
        <end position="108"/>
    </location>
</feature>
<dbReference type="Gene3D" id="3.30.70.260">
    <property type="match status" value="1"/>
</dbReference>
<dbReference type="PANTHER" id="PTHR34875">
    <property type="entry name" value="UPF0237 PROTEIN MJ1558"/>
    <property type="match status" value="1"/>
</dbReference>
<dbReference type="InterPro" id="IPR050990">
    <property type="entry name" value="UPF0237/GcvR_regulator"/>
</dbReference>
<dbReference type="eggNOG" id="COG3830">
    <property type="taxonomic scope" value="Bacteria"/>
</dbReference>
<dbReference type="NCBIfam" id="NF001220">
    <property type="entry name" value="PRK00194.1"/>
    <property type="match status" value="1"/>
</dbReference>
<dbReference type="EMBL" id="FN568063">
    <property type="protein sequence ID" value="CBJ23113.1"/>
    <property type="molecule type" value="Genomic_DNA"/>
</dbReference>
<sequence>MSIFVRIMLYYLKRILFNVQVSYFKKNWSLLMKAIITVVGKDKSGIVAGVSGKIAELGLNIDDISQTVLDEYFTMMAVVSSDEKQDFTYLRNEFETFGQTLNVKINIQSAAIFEAMYNI</sequence>
<proteinExistence type="inferred from homology"/>
<gene>
    <name evidence="3" type="ordered locus">smi_1877</name>
</gene>
<accession>D3HB63</accession>
<organism evidence="3 4">
    <name type="scientific">Streptococcus mitis (strain B6)</name>
    <dbReference type="NCBI Taxonomy" id="365659"/>
    <lineage>
        <taxon>Bacteria</taxon>
        <taxon>Bacillati</taxon>
        <taxon>Bacillota</taxon>
        <taxon>Bacilli</taxon>
        <taxon>Lactobacillales</taxon>
        <taxon>Streptococcaceae</taxon>
        <taxon>Streptococcus</taxon>
        <taxon>Streptococcus mitis group</taxon>
    </lineage>
</organism>
<reference evidence="3 4" key="1">
    <citation type="journal article" date="2010" name="PLoS ONE">
        <title>The genome of Streptococcus mitis B6--what is a commensal?</title>
        <authorList>
            <person name="Denapaite D."/>
            <person name="Brueckner R."/>
            <person name="Nuhn M."/>
            <person name="Reichmann P."/>
            <person name="Henrich B."/>
            <person name="Maurer P."/>
            <person name="Schaehle Y."/>
            <person name="Selbmann P."/>
            <person name="Zimmermann W."/>
            <person name="Wambutt R."/>
            <person name="Hakenbeck R."/>
        </authorList>
    </citation>
    <scope>NUCLEOTIDE SEQUENCE [LARGE SCALE GENOMIC DNA]</scope>
    <source>
        <strain evidence="3 4">B6</strain>
    </source>
</reference>
<dbReference type="HAMAP" id="MF_01054">
    <property type="entry name" value="UPF0237"/>
    <property type="match status" value="1"/>
</dbReference>
<dbReference type="PANTHER" id="PTHR34875:SF6">
    <property type="entry name" value="UPF0237 PROTEIN MJ1558"/>
    <property type="match status" value="1"/>
</dbReference>
<dbReference type="STRING" id="365659.smi_1877"/>
<dbReference type="FunFam" id="3.30.70.260:FF:000032">
    <property type="entry name" value="UPF0237 protein SP_0238"/>
    <property type="match status" value="1"/>
</dbReference>
<evidence type="ECO:0000313" key="3">
    <source>
        <dbReference type="EMBL" id="CBJ23113.1"/>
    </source>
</evidence>
<dbReference type="Proteomes" id="UP000008563">
    <property type="component" value="Chromosome"/>
</dbReference>
<dbReference type="KEGG" id="smb:smi_1877"/>
<dbReference type="HOGENOM" id="CLU_155669_2_0_9"/>
<dbReference type="PROSITE" id="PS51671">
    <property type="entry name" value="ACT"/>
    <property type="match status" value="1"/>
</dbReference>
<evidence type="ECO:0000313" key="4">
    <source>
        <dbReference type="Proteomes" id="UP000008563"/>
    </source>
</evidence>
<dbReference type="PATRIC" id="fig|365659.3.peg.1893"/>
<name>D3HB63_STRM6</name>
<evidence type="ECO:0000259" key="2">
    <source>
        <dbReference type="PROSITE" id="PS51671"/>
    </source>
</evidence>
<comment type="subunit">
    <text evidence="1">Homodimer.</text>
</comment>
<evidence type="ECO:0000256" key="1">
    <source>
        <dbReference type="HAMAP-Rule" id="MF_01054"/>
    </source>
</evidence>
<dbReference type="Pfam" id="PF13740">
    <property type="entry name" value="ACT_6"/>
    <property type="match status" value="1"/>
</dbReference>
<dbReference type="CDD" id="cd04872">
    <property type="entry name" value="ACT_1ZPV"/>
    <property type="match status" value="1"/>
</dbReference>
<dbReference type="InterPro" id="IPR002912">
    <property type="entry name" value="ACT_dom"/>
</dbReference>
<protein>
    <recommendedName>
        <fullName evidence="1">UPF0237 protein smi_1877</fullName>
    </recommendedName>
</protein>
<dbReference type="InterPro" id="IPR022986">
    <property type="entry name" value="UPF0237_ACT"/>
</dbReference>
<comment type="similarity">
    <text evidence="1">Belongs to the UPF0237 family.</text>
</comment>
<dbReference type="AlphaFoldDB" id="D3HB63"/>
<dbReference type="SUPFAM" id="SSF55021">
    <property type="entry name" value="ACT-like"/>
    <property type="match status" value="1"/>
</dbReference>
<dbReference type="OrthoDB" id="9803078at2"/>
<dbReference type="InterPro" id="IPR045865">
    <property type="entry name" value="ACT-like_dom_sf"/>
</dbReference>